<comment type="similarity">
    <text evidence="1">Belongs to the short-chain dehydrogenases/reductases (SDR) family.</text>
</comment>
<evidence type="ECO:0000256" key="1">
    <source>
        <dbReference type="ARBA" id="ARBA00006484"/>
    </source>
</evidence>
<dbReference type="GO" id="GO:0016491">
    <property type="term" value="F:oxidoreductase activity"/>
    <property type="evidence" value="ECO:0007669"/>
    <property type="project" value="UniProtKB-KW"/>
</dbReference>
<dbReference type="InterPro" id="IPR036291">
    <property type="entry name" value="NAD(P)-bd_dom_sf"/>
</dbReference>
<sequence>MKKIAIITGGGSGIGLATAEKFVRASIHTIIIGRDQQKLSEAAEKLGPLCETIACDLNTLCEIPKLVQCILDKHGRIDILVNNAGINMKKELVEVTDAEFQNILLTNVTAAFSLTREVIKAMLAQQINGSIINISSMASQYGLPKVIAYTASKAAIEGMTRAMAVELSPRGIRVNCIAPGFIATNMSAKALNNDPERKQKVMSRTPMGVLGNPSDIGDAALFLASDAACYITGVILPVDGGNSIGF</sequence>
<keyword evidence="2 3" id="KW-0560">Oxidoreductase</keyword>
<dbReference type="PRINTS" id="PR00080">
    <property type="entry name" value="SDRFAMILY"/>
</dbReference>
<dbReference type="Gene3D" id="3.40.50.720">
    <property type="entry name" value="NAD(P)-binding Rossmann-like Domain"/>
    <property type="match status" value="1"/>
</dbReference>
<organism evidence="3 4">
    <name type="scientific">Pinibacter soli</name>
    <dbReference type="NCBI Taxonomy" id="3044211"/>
    <lineage>
        <taxon>Bacteria</taxon>
        <taxon>Pseudomonadati</taxon>
        <taxon>Bacteroidota</taxon>
        <taxon>Chitinophagia</taxon>
        <taxon>Chitinophagales</taxon>
        <taxon>Chitinophagaceae</taxon>
        <taxon>Pinibacter</taxon>
    </lineage>
</organism>
<dbReference type="InterPro" id="IPR020904">
    <property type="entry name" value="Sc_DH/Rdtase_CS"/>
</dbReference>
<dbReference type="CDD" id="cd05233">
    <property type="entry name" value="SDR_c"/>
    <property type="match status" value="1"/>
</dbReference>
<accession>A0ABT6RE60</accession>
<keyword evidence="4" id="KW-1185">Reference proteome</keyword>
<dbReference type="NCBIfam" id="NF009466">
    <property type="entry name" value="PRK12826.1-2"/>
    <property type="match status" value="1"/>
</dbReference>
<dbReference type="EMBL" id="JASBRG010000007">
    <property type="protein sequence ID" value="MDI3320873.1"/>
    <property type="molecule type" value="Genomic_DNA"/>
</dbReference>
<name>A0ABT6RE60_9BACT</name>
<dbReference type="PROSITE" id="PS00061">
    <property type="entry name" value="ADH_SHORT"/>
    <property type="match status" value="1"/>
</dbReference>
<reference evidence="3 4" key="1">
    <citation type="submission" date="2023-05" db="EMBL/GenBank/DDBJ databases">
        <title>Genome sequence of Pinibacter sp. MAH-24.</title>
        <authorList>
            <person name="Huq M.A."/>
        </authorList>
    </citation>
    <scope>NUCLEOTIDE SEQUENCE [LARGE SCALE GENOMIC DNA]</scope>
    <source>
        <strain evidence="3 4">MAH-24</strain>
    </source>
</reference>
<dbReference type="EC" id="1.-.-.-" evidence="3"/>
<proteinExistence type="inferred from homology"/>
<evidence type="ECO:0000313" key="4">
    <source>
        <dbReference type="Proteomes" id="UP001226434"/>
    </source>
</evidence>
<dbReference type="SUPFAM" id="SSF51735">
    <property type="entry name" value="NAD(P)-binding Rossmann-fold domains"/>
    <property type="match status" value="1"/>
</dbReference>
<dbReference type="RefSeq" id="WP_282334976.1">
    <property type="nucleotide sequence ID" value="NZ_JASBRG010000007.1"/>
</dbReference>
<protein>
    <submittedName>
        <fullName evidence="3">SDR family oxidoreductase</fullName>
        <ecNumber evidence="3">1.-.-.-</ecNumber>
    </submittedName>
</protein>
<dbReference type="Proteomes" id="UP001226434">
    <property type="component" value="Unassembled WGS sequence"/>
</dbReference>
<dbReference type="PRINTS" id="PR00081">
    <property type="entry name" value="GDHRDH"/>
</dbReference>
<gene>
    <name evidence="3" type="ORF">QJ048_13870</name>
</gene>
<dbReference type="PANTHER" id="PTHR42760">
    <property type="entry name" value="SHORT-CHAIN DEHYDROGENASES/REDUCTASES FAMILY MEMBER"/>
    <property type="match status" value="1"/>
</dbReference>
<comment type="caution">
    <text evidence="3">The sequence shown here is derived from an EMBL/GenBank/DDBJ whole genome shotgun (WGS) entry which is preliminary data.</text>
</comment>
<dbReference type="PANTHER" id="PTHR42760:SF133">
    <property type="entry name" value="3-OXOACYL-[ACYL-CARRIER-PROTEIN] REDUCTASE"/>
    <property type="match status" value="1"/>
</dbReference>
<evidence type="ECO:0000256" key="2">
    <source>
        <dbReference type="ARBA" id="ARBA00023002"/>
    </source>
</evidence>
<evidence type="ECO:0000313" key="3">
    <source>
        <dbReference type="EMBL" id="MDI3320873.1"/>
    </source>
</evidence>
<dbReference type="NCBIfam" id="NF005559">
    <property type="entry name" value="PRK07231.1"/>
    <property type="match status" value="1"/>
</dbReference>
<dbReference type="InterPro" id="IPR002347">
    <property type="entry name" value="SDR_fam"/>
</dbReference>
<dbReference type="Pfam" id="PF13561">
    <property type="entry name" value="adh_short_C2"/>
    <property type="match status" value="1"/>
</dbReference>